<evidence type="ECO:0000256" key="2">
    <source>
        <dbReference type="SAM" id="SignalP"/>
    </source>
</evidence>
<evidence type="ECO:0000313" key="5">
    <source>
        <dbReference type="Proteomes" id="UP000007587"/>
    </source>
</evidence>
<evidence type="ECO:0000259" key="3">
    <source>
        <dbReference type="Pfam" id="PF19829"/>
    </source>
</evidence>
<organism evidence="4 5">
    <name type="scientific">Corallococcus coralloides (strain ATCC 25202 / DSM 2259 / NBRC 100086 / M2)</name>
    <name type="common">Myxococcus coralloides</name>
    <dbReference type="NCBI Taxonomy" id="1144275"/>
    <lineage>
        <taxon>Bacteria</taxon>
        <taxon>Pseudomonadati</taxon>
        <taxon>Myxococcota</taxon>
        <taxon>Myxococcia</taxon>
        <taxon>Myxococcales</taxon>
        <taxon>Cystobacterineae</taxon>
        <taxon>Myxococcaceae</taxon>
        <taxon>Corallococcus</taxon>
    </lineage>
</organism>
<proteinExistence type="predicted"/>
<gene>
    <name evidence="4" type="ordered locus">COCOR_06978</name>
</gene>
<feature type="region of interest" description="Disordered" evidence="1">
    <location>
        <begin position="188"/>
        <end position="208"/>
    </location>
</feature>
<accession>H8MFP8</accession>
<feature type="chain" id="PRO_5003614842" description="DUF6310 domain-containing protein" evidence="2">
    <location>
        <begin position="20"/>
        <end position="307"/>
    </location>
</feature>
<dbReference type="InParanoid" id="H8MFP8"/>
<reference evidence="4 5" key="1">
    <citation type="journal article" date="2012" name="J. Bacteriol.">
        <title>Complete Genome Sequence of the Fruiting Myxobacterium Corallococcus coralloides DSM 2259.</title>
        <authorList>
            <person name="Huntley S."/>
            <person name="Zhang Y."/>
            <person name="Treuner-Lange A."/>
            <person name="Kneip S."/>
            <person name="Sensen C.W."/>
            <person name="Sogaard-Andersen L."/>
        </authorList>
    </citation>
    <scope>NUCLEOTIDE SEQUENCE [LARGE SCALE GENOMIC DNA]</scope>
    <source>
        <strain evidence="5">ATCC 25202 / DSM 2259 / NBRC 100086 / M2</strain>
    </source>
</reference>
<evidence type="ECO:0000313" key="4">
    <source>
        <dbReference type="EMBL" id="AFE07253.1"/>
    </source>
</evidence>
<dbReference type="HOGENOM" id="CLU_087219_0_0_7"/>
<reference evidence="5" key="2">
    <citation type="submission" date="2012-03" db="EMBL/GenBank/DDBJ databases">
        <title>Genome sequence of the fruiting myxobacterium Corallococcus coralloides DSM 2259.</title>
        <authorList>
            <person name="Huntley S."/>
            <person name="Zhang Y."/>
            <person name="Treuner-Lange A."/>
            <person name="Sensen C.W."/>
            <person name="Sogaard-Andersen L."/>
        </authorList>
    </citation>
    <scope>NUCLEOTIDE SEQUENCE [LARGE SCALE GENOMIC DNA]</scope>
    <source>
        <strain evidence="5">ATCC 25202 / DSM 2259 / NBRC 100086 / M2</strain>
    </source>
</reference>
<feature type="domain" description="DUF6310" evidence="3">
    <location>
        <begin position="180"/>
        <end position="305"/>
    </location>
</feature>
<feature type="region of interest" description="Disordered" evidence="1">
    <location>
        <begin position="142"/>
        <end position="173"/>
    </location>
</feature>
<dbReference type="AlphaFoldDB" id="H8MFP8"/>
<dbReference type="OrthoDB" id="5524143at2"/>
<dbReference type="RefSeq" id="WP_014399761.1">
    <property type="nucleotide sequence ID" value="NC_017030.1"/>
</dbReference>
<keyword evidence="5" id="KW-1185">Reference proteome</keyword>
<dbReference type="Proteomes" id="UP000007587">
    <property type="component" value="Chromosome"/>
</dbReference>
<keyword evidence="2" id="KW-0732">Signal</keyword>
<feature type="signal peptide" evidence="2">
    <location>
        <begin position="1"/>
        <end position="19"/>
    </location>
</feature>
<name>H8MFP8_CORCM</name>
<protein>
    <recommendedName>
        <fullName evidence="3">DUF6310 domain-containing protein</fullName>
    </recommendedName>
</protein>
<dbReference type="PROSITE" id="PS51257">
    <property type="entry name" value="PROKAR_LIPOPROTEIN"/>
    <property type="match status" value="1"/>
</dbReference>
<feature type="compositionally biased region" description="Basic and acidic residues" evidence="1">
    <location>
        <begin position="195"/>
        <end position="206"/>
    </location>
</feature>
<evidence type="ECO:0000256" key="1">
    <source>
        <dbReference type="SAM" id="MobiDB-lite"/>
    </source>
</evidence>
<sequence>MRFLAGIALLMFLSACASSAPPRGAHQSRSKRIANLQRAAALPWRDDGQCVVREASQPWSVLVERCYQSLDHDRVEFHDTTGRCTVASADAATVGLGFCVLAAPEIAVGAVIVLGVVVVAVAIKEELDAYEFRHHYPEEAGAVRGTRRAPRAAVTERKPNLEPEPAGQGWRPPVPPVPVDRTRHASCEPIPVKHRGGDDAHNKCADRIPPNRYPGMDVLVGGKHFDALQVGVRVLWEIKTDQFDTYSGFLRDQVIEDQVAEFREDREIARNCGYGFVAGVSSAAHKKALLDLAPDLEPHVVVTECKR</sequence>
<dbReference type="Pfam" id="PF19829">
    <property type="entry name" value="DUF6310"/>
    <property type="match status" value="1"/>
</dbReference>
<dbReference type="KEGG" id="ccx:COCOR_06978"/>
<dbReference type="InterPro" id="IPR046277">
    <property type="entry name" value="DUF6310"/>
</dbReference>
<dbReference type="STRING" id="1144275.COCOR_06978"/>
<dbReference type="EMBL" id="CP003389">
    <property type="protein sequence ID" value="AFE07253.1"/>
    <property type="molecule type" value="Genomic_DNA"/>
</dbReference>